<protein>
    <submittedName>
        <fullName evidence="2">Transformation/transcription domain-associated protein-like</fullName>
    </submittedName>
</protein>
<organism evidence="2 3">
    <name type="scientific">Aphis craccivora</name>
    <name type="common">Cowpea aphid</name>
    <dbReference type="NCBI Taxonomy" id="307492"/>
    <lineage>
        <taxon>Eukaryota</taxon>
        <taxon>Metazoa</taxon>
        <taxon>Ecdysozoa</taxon>
        <taxon>Arthropoda</taxon>
        <taxon>Hexapoda</taxon>
        <taxon>Insecta</taxon>
        <taxon>Pterygota</taxon>
        <taxon>Neoptera</taxon>
        <taxon>Paraneoptera</taxon>
        <taxon>Hemiptera</taxon>
        <taxon>Sternorrhyncha</taxon>
        <taxon>Aphidomorpha</taxon>
        <taxon>Aphidoidea</taxon>
        <taxon>Aphididae</taxon>
        <taxon>Aphidini</taxon>
        <taxon>Aphis</taxon>
        <taxon>Aphis</taxon>
    </lineage>
</organism>
<dbReference type="AlphaFoldDB" id="A0A6G0YLR5"/>
<feature type="transmembrane region" description="Helical" evidence="1">
    <location>
        <begin position="56"/>
        <end position="78"/>
    </location>
</feature>
<dbReference type="Proteomes" id="UP000478052">
    <property type="component" value="Unassembled WGS sequence"/>
</dbReference>
<gene>
    <name evidence="2" type="ORF">FWK35_00030569</name>
</gene>
<evidence type="ECO:0000313" key="3">
    <source>
        <dbReference type="Proteomes" id="UP000478052"/>
    </source>
</evidence>
<keyword evidence="3" id="KW-1185">Reference proteome</keyword>
<reference evidence="2 3" key="1">
    <citation type="submission" date="2019-08" db="EMBL/GenBank/DDBJ databases">
        <title>Whole genome of Aphis craccivora.</title>
        <authorList>
            <person name="Voronova N.V."/>
            <person name="Shulinski R.S."/>
            <person name="Bandarenka Y.V."/>
            <person name="Zhorov D.G."/>
            <person name="Warner D."/>
        </authorList>
    </citation>
    <scope>NUCLEOTIDE SEQUENCE [LARGE SCALE GENOMIC DNA]</scope>
    <source>
        <strain evidence="2">180601</strain>
        <tissue evidence="2">Whole Body</tissue>
    </source>
</reference>
<name>A0A6G0YLR5_APHCR</name>
<comment type="caution">
    <text evidence="2">The sequence shown here is derived from an EMBL/GenBank/DDBJ whole genome shotgun (WGS) entry which is preliminary data.</text>
</comment>
<keyword evidence="1" id="KW-0472">Membrane</keyword>
<keyword evidence="1" id="KW-1133">Transmembrane helix</keyword>
<feature type="non-terminal residue" evidence="2">
    <location>
        <position position="138"/>
    </location>
</feature>
<evidence type="ECO:0000313" key="2">
    <source>
        <dbReference type="EMBL" id="KAF0758131.1"/>
    </source>
</evidence>
<proteinExistence type="predicted"/>
<evidence type="ECO:0000256" key="1">
    <source>
        <dbReference type="SAM" id="Phobius"/>
    </source>
</evidence>
<dbReference type="EMBL" id="VUJU01003374">
    <property type="protein sequence ID" value="KAF0758131.1"/>
    <property type="molecule type" value="Genomic_DNA"/>
</dbReference>
<accession>A0A6G0YLR5</accession>
<sequence>MIADSTEKRSARGVTTSAQYKSYKLNIPFSRDSIIPIQESLQDLDSLSLRRNLTDIMFIFDIINGFILCPELLVMIGLRISRLYTRNLDLFVIPHYRTNSGAFSFLPRTLRLANLISHHLDFLILLVPIAHRIYSINK</sequence>
<keyword evidence="1" id="KW-0812">Transmembrane</keyword>